<keyword evidence="6 14" id="KW-0349">Heme</keyword>
<evidence type="ECO:0000256" key="11">
    <source>
        <dbReference type="ARBA" id="ARBA00023004"/>
    </source>
</evidence>
<reference evidence="15" key="1">
    <citation type="journal article" date="2013" name="Genome Biol.">
        <title>Draft genome of the mountain pine beetle, Dendroctonus ponderosae Hopkins, a major forest pest.</title>
        <authorList>
            <person name="Keeling C.I."/>
            <person name="Yuen M.M."/>
            <person name="Liao N.Y."/>
            <person name="Docking T.R."/>
            <person name="Chan S.K."/>
            <person name="Taylor G.A."/>
            <person name="Palmquist D.L."/>
            <person name="Jackman S.D."/>
            <person name="Nguyen A."/>
            <person name="Li M."/>
            <person name="Henderson H."/>
            <person name="Janes J.K."/>
            <person name="Zhao Y."/>
            <person name="Pandoh P."/>
            <person name="Moore R."/>
            <person name="Sperling F.A."/>
            <person name="Huber D.P."/>
            <person name="Birol I."/>
            <person name="Jones S.J."/>
            <person name="Bohlmann J."/>
        </authorList>
    </citation>
    <scope>NUCLEOTIDE SEQUENCE</scope>
</reference>
<accession>N6TN81</accession>
<evidence type="ECO:0000256" key="4">
    <source>
        <dbReference type="ARBA" id="ARBA00004406"/>
    </source>
</evidence>
<dbReference type="SUPFAM" id="SSF48264">
    <property type="entry name" value="Cytochrome P450"/>
    <property type="match status" value="2"/>
</dbReference>
<evidence type="ECO:0000256" key="7">
    <source>
        <dbReference type="ARBA" id="ARBA00022723"/>
    </source>
</evidence>
<keyword evidence="10" id="KW-0560">Oxidoreductase</keyword>
<evidence type="ECO:0000256" key="5">
    <source>
        <dbReference type="ARBA" id="ARBA00010617"/>
    </source>
</evidence>
<dbReference type="PROSITE" id="PS00086">
    <property type="entry name" value="CYTOCHROME_P450"/>
    <property type="match status" value="2"/>
</dbReference>
<evidence type="ECO:0000256" key="3">
    <source>
        <dbReference type="ARBA" id="ARBA00004174"/>
    </source>
</evidence>
<dbReference type="InterPro" id="IPR017972">
    <property type="entry name" value="Cyt_P450_CS"/>
</dbReference>
<dbReference type="InterPro" id="IPR001128">
    <property type="entry name" value="Cyt_P450"/>
</dbReference>
<dbReference type="PRINTS" id="PR00463">
    <property type="entry name" value="EP450I"/>
</dbReference>
<gene>
    <name evidence="15" type="ORF">YQE_12635</name>
</gene>
<protein>
    <submittedName>
        <fullName evidence="15">Uncharacterized protein</fullName>
    </submittedName>
</protein>
<evidence type="ECO:0000256" key="13">
    <source>
        <dbReference type="ARBA" id="ARBA00023136"/>
    </source>
</evidence>
<dbReference type="InterPro" id="IPR036396">
    <property type="entry name" value="Cyt_P450_sf"/>
</dbReference>
<dbReference type="OMA" id="DFFFDIM"/>
<keyword evidence="7 14" id="KW-0479">Metal-binding</keyword>
<dbReference type="Gene3D" id="1.10.630.10">
    <property type="entry name" value="Cytochrome P450"/>
    <property type="match status" value="2"/>
</dbReference>
<dbReference type="EMBL" id="KB741288">
    <property type="protein sequence ID" value="ENN70690.1"/>
    <property type="molecule type" value="Genomic_DNA"/>
</dbReference>
<evidence type="ECO:0000256" key="10">
    <source>
        <dbReference type="ARBA" id="ARBA00023002"/>
    </source>
</evidence>
<dbReference type="AlphaFoldDB" id="N6TN81"/>
<comment type="similarity">
    <text evidence="5">Belongs to the cytochrome P450 family.</text>
</comment>
<keyword evidence="12" id="KW-0503">Monooxygenase</keyword>
<dbReference type="OrthoDB" id="2789670at2759"/>
<comment type="subcellular location">
    <subcellularLocation>
        <location evidence="4">Endoplasmic reticulum membrane</location>
        <topology evidence="4">Peripheral membrane protein</topology>
    </subcellularLocation>
    <subcellularLocation>
        <location evidence="3">Microsome membrane</location>
        <topology evidence="3">Peripheral membrane protein</topology>
    </subcellularLocation>
</comment>
<organism evidence="15">
    <name type="scientific">Dendroctonus ponderosae</name>
    <name type="common">Mountain pine beetle</name>
    <dbReference type="NCBI Taxonomy" id="77166"/>
    <lineage>
        <taxon>Eukaryota</taxon>
        <taxon>Metazoa</taxon>
        <taxon>Ecdysozoa</taxon>
        <taxon>Arthropoda</taxon>
        <taxon>Hexapoda</taxon>
        <taxon>Insecta</taxon>
        <taxon>Pterygota</taxon>
        <taxon>Neoptera</taxon>
        <taxon>Endopterygota</taxon>
        <taxon>Coleoptera</taxon>
        <taxon>Polyphaga</taxon>
        <taxon>Cucujiformia</taxon>
        <taxon>Curculionidae</taxon>
        <taxon>Scolytinae</taxon>
        <taxon>Dendroctonus</taxon>
    </lineage>
</organism>
<feature type="non-terminal residue" evidence="15">
    <location>
        <position position="1"/>
    </location>
</feature>
<dbReference type="GO" id="GO:0005789">
    <property type="term" value="C:endoplasmic reticulum membrane"/>
    <property type="evidence" value="ECO:0007669"/>
    <property type="project" value="UniProtKB-SubCell"/>
</dbReference>
<evidence type="ECO:0000256" key="8">
    <source>
        <dbReference type="ARBA" id="ARBA00022824"/>
    </source>
</evidence>
<comment type="cofactor">
    <cofactor evidence="1 14">
        <name>heme</name>
        <dbReference type="ChEBI" id="CHEBI:30413"/>
    </cofactor>
</comment>
<keyword evidence="9" id="KW-0492">Microsome</keyword>
<keyword evidence="13" id="KW-0472">Membrane</keyword>
<dbReference type="GO" id="GO:0005506">
    <property type="term" value="F:iron ion binding"/>
    <property type="evidence" value="ECO:0007669"/>
    <property type="project" value="InterPro"/>
</dbReference>
<name>N6TN81_DENPD</name>
<dbReference type="InterPro" id="IPR002401">
    <property type="entry name" value="Cyt_P450_E_grp-I"/>
</dbReference>
<evidence type="ECO:0000256" key="1">
    <source>
        <dbReference type="ARBA" id="ARBA00001971"/>
    </source>
</evidence>
<evidence type="ECO:0000256" key="9">
    <source>
        <dbReference type="ARBA" id="ARBA00022848"/>
    </source>
</evidence>
<evidence type="ECO:0000256" key="6">
    <source>
        <dbReference type="ARBA" id="ARBA00022617"/>
    </source>
</evidence>
<dbReference type="CDD" id="cd11056">
    <property type="entry name" value="CYP6-like"/>
    <property type="match status" value="2"/>
</dbReference>
<dbReference type="PRINTS" id="PR00385">
    <property type="entry name" value="P450"/>
</dbReference>
<evidence type="ECO:0000256" key="14">
    <source>
        <dbReference type="PIRSR" id="PIRSR602401-1"/>
    </source>
</evidence>
<evidence type="ECO:0000256" key="12">
    <source>
        <dbReference type="ARBA" id="ARBA00023033"/>
    </source>
</evidence>
<keyword evidence="8" id="KW-0256">Endoplasmic reticulum</keyword>
<dbReference type="Pfam" id="PF00067">
    <property type="entry name" value="p450"/>
    <property type="match status" value="2"/>
</dbReference>
<evidence type="ECO:0000256" key="2">
    <source>
        <dbReference type="ARBA" id="ARBA00003690"/>
    </source>
</evidence>
<dbReference type="HOGENOM" id="CLU_014688_0_0_1"/>
<dbReference type="PANTHER" id="PTHR24292">
    <property type="entry name" value="CYTOCHROME P450"/>
    <property type="match status" value="1"/>
</dbReference>
<feature type="binding site" description="axial binding residue" evidence="14">
    <location>
        <position position="999"/>
    </location>
    <ligand>
        <name>heme</name>
        <dbReference type="ChEBI" id="CHEBI:30413"/>
    </ligand>
    <ligandPart>
        <name>Fe</name>
        <dbReference type="ChEBI" id="CHEBI:18248"/>
    </ligandPart>
</feature>
<dbReference type="GO" id="GO:0004497">
    <property type="term" value="F:monooxygenase activity"/>
    <property type="evidence" value="ECO:0007669"/>
    <property type="project" value="UniProtKB-KW"/>
</dbReference>
<proteinExistence type="inferred from homology"/>
<evidence type="ECO:0000313" key="15">
    <source>
        <dbReference type="EMBL" id="ENN70690.1"/>
    </source>
</evidence>
<dbReference type="InterPro" id="IPR050476">
    <property type="entry name" value="Insect_CytP450_Detox"/>
</dbReference>
<dbReference type="FunFam" id="1.10.630.10:FF:000182">
    <property type="entry name" value="Cytochrome P450 3A4"/>
    <property type="match status" value="1"/>
</dbReference>
<comment type="function">
    <text evidence="2">May be involved in the metabolism of insect hormones and in the breakdown of synthetic insecticides.</text>
</comment>
<dbReference type="GO" id="GO:0020037">
    <property type="term" value="F:heme binding"/>
    <property type="evidence" value="ECO:0007669"/>
    <property type="project" value="InterPro"/>
</dbReference>
<dbReference type="GO" id="GO:0016705">
    <property type="term" value="F:oxidoreductase activity, acting on paired donors, with incorporation or reduction of molecular oxygen"/>
    <property type="evidence" value="ECO:0007669"/>
    <property type="project" value="InterPro"/>
</dbReference>
<keyword evidence="11 14" id="KW-0408">Iron</keyword>
<sequence length="1056" mass="120757">VLLVSLIIWIKYCNSYWERRGVPGPKPWPLVGNIGSHFMGRCTLGATMREIYKRPGVRYFTQRCTKETDTASGRMLERMEYLNDNREHSLNVQHPRRNSKTCMVFVLSVLVSYSKNTFEEMTIQSGDRLGTYEGYPFVGMFRATQPVLLVRDPNLVTQILTKDFASFRNNEITVDKKSNILLGHNPFVLKDQEWKDTRHMLTPGMTNIACIFVKFIENHPTAASDGIETRALTKRFTLDNVAKTAFGVDGKAFESYEDISDFNKLVDQFLKPGTVQSIFIALTQIFPGIVNLASLSVVKPEVESKLIEIISDVLKHRRANNVEASDYLQFLIELSKAKHFGDTEITAHASTFFLDGYETSSLTLSFLLFNLAQNPEYQNKIREEIKKYELENKGQLTYDALHEMPWLNACLYESLRVTPVADVLTKRCNEPFEYTATTSDFKKMSVKLIPGDVVVLPYAMTTEDPNYFESPKKFTPERMFSKDSFIKGTFHPFSDGPRACIGRRFAILQIKLGTVSVLKHFKLSVSPKMKQPMTYIPYHIFNEPKGGWVSRLATVCLVKMFEVLLATFIVLLVLWYKIRSYYWVNRGVPGPKPWPIVGNLAEHLFGRKTIGQVITEIYQKYDEYPFVGIFRATSPCLLVRDPEFVNRILVKDHKSFYNNDFNIDKKKDPLFGQNPFVLRNQEWRDTRHMLTPGFTGGKMKDIYPLIVGVAAKLVKFVENNPSVEADGVNARELTRRFTLDNVAIAAFGIDGKSFESEEISEFMELANRILTPGSLNGILQQLTTVLPILRIALSVKMVPKDAEHRLIEIVTQVVNHRASSNLKINDYFEFILQIAKEKGLSNIDIAAHATTFFLDGYESSSNVMTSLLMNLAVNPTYQKKIRDEIKTVEENNNGITYETIFELKWLDACLNETLRFTPLFDIMVKTCTQPFQYTPDSSDFKKITVKLYPGDTVILPYSLLMNDEKYVVNPKEFLPERMLGKADSNRSIFFPFGNGPRTCIGQRFGIMQIKQGVAELIKHFDISLSPKFRYPPKLIPLNFLNEIQGGVWLRFKKIGN</sequence>
<dbReference type="PANTHER" id="PTHR24292:SF84">
    <property type="entry name" value="CYTOCHROME P450 28A5-RELATED"/>
    <property type="match status" value="1"/>
</dbReference>